<dbReference type="Pfam" id="PF09924">
    <property type="entry name" value="LPG_synthase_C"/>
    <property type="match status" value="1"/>
</dbReference>
<organism evidence="2 3">
    <name type="scientific">Thermoanaerobacterium butyriciformans</name>
    <dbReference type="NCBI Taxonomy" id="1702242"/>
    <lineage>
        <taxon>Bacteria</taxon>
        <taxon>Bacillati</taxon>
        <taxon>Bacillota</taxon>
        <taxon>Clostridia</taxon>
        <taxon>Thermoanaerobacterales</taxon>
        <taxon>Thermoanaerobacteraceae</taxon>
        <taxon>Thermoanaerobacterium</taxon>
    </lineage>
</organism>
<sequence>MKSLTIDDKNIFDEYFSKFPPEISEYTFTNLFMWNHVYDIKYEIIDGCLLIASGNKIFPPVGPAESILDAFGKFFKIMQEYHSEIYLDRFDKDSACKIKELYNVELEQDENNFDYVYNTQDLINLSGRKYHNKKNHINRFLKTYDYTLEELSSENALECLKFTEKWLSLKDIEENPGVIQEFDAIKKVLDNYEFFKLKGIVLKISGKIEAYSFGEKLNPETAVTHIEKANPEIKDAYAFINMCFAKLMSEYKYINREQDLGIPGLRYAKQSYHPAKMILKFKGKLQI</sequence>
<dbReference type="InterPro" id="IPR024320">
    <property type="entry name" value="LPG_synthase_C"/>
</dbReference>
<dbReference type="Gene3D" id="3.40.630.30">
    <property type="match status" value="1"/>
</dbReference>
<dbReference type="EMBL" id="JAGGLT010000006">
    <property type="protein sequence ID" value="MBP2071295.1"/>
    <property type="molecule type" value="Genomic_DNA"/>
</dbReference>
<evidence type="ECO:0000313" key="2">
    <source>
        <dbReference type="EMBL" id="MBP2071295.1"/>
    </source>
</evidence>
<keyword evidence="3" id="KW-1185">Reference proteome</keyword>
<accession>A0ABS4NC75</accession>
<protein>
    <recommendedName>
        <fullName evidence="1">Phosphatidylglycerol lysyltransferase C-terminal domain-containing protein</fullName>
    </recommendedName>
</protein>
<gene>
    <name evidence="2" type="ORF">J2Z80_000806</name>
</gene>
<reference evidence="2" key="1">
    <citation type="submission" date="2021-03" db="EMBL/GenBank/DDBJ databases">
        <title>Genomic Encyclopedia of Type Strains, Phase IV (KMG-IV): sequencing the most valuable type-strain genomes for metagenomic binning, comparative biology and taxonomic classification.</title>
        <authorList>
            <person name="Goeker M."/>
        </authorList>
    </citation>
    <scope>NUCLEOTIDE SEQUENCE</scope>
    <source>
        <strain evidence="2">DSM 101588</strain>
    </source>
</reference>
<proteinExistence type="predicted"/>
<feature type="domain" description="Phosphatidylglycerol lysyltransferase C-terminal" evidence="1">
    <location>
        <begin position="20"/>
        <end position="278"/>
    </location>
</feature>
<evidence type="ECO:0000259" key="1">
    <source>
        <dbReference type="Pfam" id="PF09924"/>
    </source>
</evidence>
<dbReference type="InterPro" id="IPR016732">
    <property type="entry name" value="UCP018688"/>
</dbReference>
<evidence type="ECO:0000313" key="3">
    <source>
        <dbReference type="Proteomes" id="UP001166402"/>
    </source>
</evidence>
<name>A0ABS4NC75_9THEO</name>
<comment type="caution">
    <text evidence="2">The sequence shown here is derived from an EMBL/GenBank/DDBJ whole genome shotgun (WGS) entry which is preliminary data.</text>
</comment>
<dbReference type="PIRSF" id="PIRSF018688">
    <property type="entry name" value="UCP018688"/>
    <property type="match status" value="1"/>
</dbReference>
<dbReference type="PANTHER" id="PTHR41373:SF1">
    <property type="entry name" value="PHOSPHATIDYLGLYCEROL LYSYLTRANSFERASE C-TERMINAL DOMAIN-CONTAINING PROTEIN"/>
    <property type="match status" value="1"/>
</dbReference>
<dbReference type="PANTHER" id="PTHR41373">
    <property type="entry name" value="DUF2156 DOMAIN-CONTAINING PROTEIN"/>
    <property type="match status" value="1"/>
</dbReference>
<dbReference type="SUPFAM" id="SSF55729">
    <property type="entry name" value="Acyl-CoA N-acyltransferases (Nat)"/>
    <property type="match status" value="2"/>
</dbReference>
<dbReference type="InterPro" id="IPR016181">
    <property type="entry name" value="Acyl_CoA_acyltransferase"/>
</dbReference>
<dbReference type="Proteomes" id="UP001166402">
    <property type="component" value="Unassembled WGS sequence"/>
</dbReference>